<reference evidence="1 2" key="1">
    <citation type="submission" date="2016-12" db="EMBL/GenBank/DDBJ databases">
        <title>Real-Time Genomic Investigation Underlying the Public Health Response to a Shiga Toxin-Producing Escherichia Coli O26:H11 Outbreak in a Nursery.</title>
        <authorList>
            <person name="Ferdous M."/>
            <person name="Moran-Gilad J."/>
            <person name="Rossen J.W."/>
            <person name="Gdalevich M."/>
        </authorList>
    </citation>
    <scope>NUCLEOTIDE SEQUENCE [LARGE SCALE GENOMIC DNA]</scope>
    <source>
        <strain evidence="1 2">STEC 514-2</strain>
    </source>
</reference>
<accession>A0A2A2CG11</accession>
<evidence type="ECO:0000313" key="2">
    <source>
        <dbReference type="Proteomes" id="UP000218543"/>
    </source>
</evidence>
<proteinExistence type="predicted"/>
<dbReference type="EMBL" id="MRVZ01000012">
    <property type="protein sequence ID" value="PAU25752.1"/>
    <property type="molecule type" value="Genomic_DNA"/>
</dbReference>
<dbReference type="AlphaFoldDB" id="A0A2A2CG11"/>
<name>A0A2A2CG11_ECOLX</name>
<organism evidence="1 2">
    <name type="scientific">Escherichia coli</name>
    <dbReference type="NCBI Taxonomy" id="562"/>
    <lineage>
        <taxon>Bacteria</taxon>
        <taxon>Pseudomonadati</taxon>
        <taxon>Pseudomonadota</taxon>
        <taxon>Gammaproteobacteria</taxon>
        <taxon>Enterobacterales</taxon>
        <taxon>Enterobacteriaceae</taxon>
        <taxon>Escherichia</taxon>
    </lineage>
</organism>
<evidence type="ECO:0000313" key="1">
    <source>
        <dbReference type="EMBL" id="PAU25752.1"/>
    </source>
</evidence>
<gene>
    <name evidence="1" type="ORF">BTQ06_04500</name>
</gene>
<dbReference type="RefSeq" id="WP_095585959.1">
    <property type="nucleotide sequence ID" value="NZ_MRVZ01000012.1"/>
</dbReference>
<dbReference type="Proteomes" id="UP000218543">
    <property type="component" value="Unassembled WGS sequence"/>
</dbReference>
<protein>
    <submittedName>
        <fullName evidence="1">Uncharacterized protein</fullName>
    </submittedName>
</protein>
<comment type="caution">
    <text evidence="1">The sequence shown here is derived from an EMBL/GenBank/DDBJ whole genome shotgun (WGS) entry which is preliminary data.</text>
</comment>
<sequence length="180" mass="20181">MTANTAAWLVVHTATGYVEKAAYTEDERAAMEIEADDSGGEWYLARVKSRVHAQAMLTWCQLLAFGSWSLVRTDIFKRDGAFVEPYREAGQFIGYSGALAAAARLNAAHDGEGFVWDIVPDHPDARRRLAVLRRYVVTIQKSGDLNRWPHFGSEITPYTRRRGDNRVTVWRGTQTASACD</sequence>